<gene>
    <name evidence="1" type="ORF">GCM10011496_27170</name>
</gene>
<name>A0A916SN93_9BURK</name>
<comment type="caution">
    <text evidence="1">The sequence shown here is derived from an EMBL/GenBank/DDBJ whole genome shotgun (WGS) entry which is preliminary data.</text>
</comment>
<dbReference type="Proteomes" id="UP000620596">
    <property type="component" value="Unassembled WGS sequence"/>
</dbReference>
<protein>
    <submittedName>
        <fullName evidence="1">Uncharacterized protein</fullName>
    </submittedName>
</protein>
<sequence length="80" mass="8847">MLSPVEQGPGRLTGVRHTITHVVMRRTRSAFAKVGRSVTPEQDYAKLVPYHGASLWGVIVPASDMARDLRPCRHVSPLKT</sequence>
<accession>A0A916SN93</accession>
<proteinExistence type="predicted"/>
<evidence type="ECO:0000313" key="1">
    <source>
        <dbReference type="EMBL" id="GGB04781.1"/>
    </source>
</evidence>
<organism evidence="1 2">
    <name type="scientific">Polaromonas eurypsychrophila</name>
    <dbReference type="NCBI Taxonomy" id="1614635"/>
    <lineage>
        <taxon>Bacteria</taxon>
        <taxon>Pseudomonadati</taxon>
        <taxon>Pseudomonadota</taxon>
        <taxon>Betaproteobacteria</taxon>
        <taxon>Burkholderiales</taxon>
        <taxon>Comamonadaceae</taxon>
        <taxon>Polaromonas</taxon>
    </lineage>
</organism>
<dbReference type="AlphaFoldDB" id="A0A916SN93"/>
<evidence type="ECO:0000313" key="2">
    <source>
        <dbReference type="Proteomes" id="UP000620596"/>
    </source>
</evidence>
<reference evidence="1" key="2">
    <citation type="submission" date="2020-09" db="EMBL/GenBank/DDBJ databases">
        <authorList>
            <person name="Sun Q."/>
            <person name="Zhou Y."/>
        </authorList>
    </citation>
    <scope>NUCLEOTIDE SEQUENCE</scope>
    <source>
        <strain evidence="1">CGMCC 1.15322</strain>
    </source>
</reference>
<dbReference type="EMBL" id="BMIG01000010">
    <property type="protein sequence ID" value="GGB04781.1"/>
    <property type="molecule type" value="Genomic_DNA"/>
</dbReference>
<keyword evidence="2" id="KW-1185">Reference proteome</keyword>
<reference evidence="1" key="1">
    <citation type="journal article" date="2014" name="Int. J. Syst. Evol. Microbiol.">
        <title>Complete genome sequence of Corynebacterium casei LMG S-19264T (=DSM 44701T), isolated from a smear-ripened cheese.</title>
        <authorList>
            <consortium name="US DOE Joint Genome Institute (JGI-PGF)"/>
            <person name="Walter F."/>
            <person name="Albersmeier A."/>
            <person name="Kalinowski J."/>
            <person name="Ruckert C."/>
        </authorList>
    </citation>
    <scope>NUCLEOTIDE SEQUENCE</scope>
    <source>
        <strain evidence="1">CGMCC 1.15322</strain>
    </source>
</reference>